<dbReference type="Ensembl" id="ENSSFOT00015065497.1">
    <property type="protein sequence ID" value="ENSSFOP00015055549.1"/>
    <property type="gene ID" value="ENSSFOG00015018139.2"/>
</dbReference>
<evidence type="ECO:0000313" key="9">
    <source>
        <dbReference type="Ensembl" id="ENSSFOP00015055549.1"/>
    </source>
</evidence>
<dbReference type="GO" id="GO:0006886">
    <property type="term" value="P:intracellular protein transport"/>
    <property type="evidence" value="ECO:0007669"/>
    <property type="project" value="UniProtKB-UniRule"/>
</dbReference>
<evidence type="ECO:0000256" key="1">
    <source>
        <dbReference type="ARBA" id="ARBA00004184"/>
    </source>
</evidence>
<feature type="region of interest" description="Disordered" evidence="7">
    <location>
        <begin position="804"/>
        <end position="828"/>
    </location>
</feature>
<dbReference type="Proteomes" id="UP000694397">
    <property type="component" value="Chromosome 7"/>
</dbReference>
<dbReference type="GO" id="GO:0030124">
    <property type="term" value="C:AP-4 adaptor complex"/>
    <property type="evidence" value="ECO:0007669"/>
    <property type="project" value="UniProtKB-UniRule"/>
</dbReference>
<dbReference type="SMART" id="SM01356">
    <property type="entry name" value="AP4E_app_platf"/>
    <property type="match status" value="1"/>
</dbReference>
<keyword evidence="10" id="KW-1185">Reference proteome</keyword>
<comment type="subcellular location">
    <subcellularLocation>
        <location evidence="1">Endomembrane system</location>
        <topology evidence="1">Peripheral membrane protein</topology>
    </subcellularLocation>
</comment>
<dbReference type="InterPro" id="IPR002553">
    <property type="entry name" value="Clathrin/coatomer_adapt-like_N"/>
</dbReference>
<dbReference type="InterPro" id="IPR028269">
    <property type="entry name" value="AP4E1_C"/>
</dbReference>
<proteinExistence type="inferred from homology"/>
<keyword evidence="6" id="KW-0333">Golgi apparatus</keyword>
<keyword evidence="4 6" id="KW-0653">Protein transport</keyword>
<evidence type="ECO:0000259" key="8">
    <source>
        <dbReference type="SMART" id="SM01356"/>
    </source>
</evidence>
<dbReference type="SUPFAM" id="SSF48371">
    <property type="entry name" value="ARM repeat"/>
    <property type="match status" value="1"/>
</dbReference>
<name>A0A8C9TSW8_SCLFO</name>
<evidence type="ECO:0000256" key="5">
    <source>
        <dbReference type="ARBA" id="ARBA00023136"/>
    </source>
</evidence>
<evidence type="ECO:0000256" key="2">
    <source>
        <dbReference type="ARBA" id="ARBA00006613"/>
    </source>
</evidence>
<evidence type="ECO:0000313" key="10">
    <source>
        <dbReference type="Proteomes" id="UP000694397"/>
    </source>
</evidence>
<dbReference type="GO" id="GO:0016192">
    <property type="term" value="P:vesicle-mediated transport"/>
    <property type="evidence" value="ECO:0007669"/>
    <property type="project" value="UniProtKB-UniRule"/>
</dbReference>
<dbReference type="InterPro" id="IPR017109">
    <property type="entry name" value="AP4_complex_esu"/>
</dbReference>
<comment type="subunit">
    <text evidence="6">Adaptor protein complex 4 (AP-4) is a heterotetramer composed of two large adaptins, a medium adaptin and a small adaptin.</text>
</comment>
<evidence type="ECO:0000256" key="3">
    <source>
        <dbReference type="ARBA" id="ARBA00022448"/>
    </source>
</evidence>
<dbReference type="AlphaFoldDB" id="A0A8C9TSW8"/>
<feature type="compositionally biased region" description="Low complexity" evidence="7">
    <location>
        <begin position="804"/>
        <end position="820"/>
    </location>
</feature>
<dbReference type="InterPro" id="IPR011989">
    <property type="entry name" value="ARM-like"/>
</dbReference>
<dbReference type="PANTHER" id="PTHR22780">
    <property type="entry name" value="ADAPTIN, ALPHA/GAMMA/EPSILON"/>
    <property type="match status" value="1"/>
</dbReference>
<dbReference type="Pfam" id="PF01602">
    <property type="entry name" value="Adaptin_N"/>
    <property type="match status" value="1"/>
</dbReference>
<protein>
    <recommendedName>
        <fullName evidence="6">AP-4 complex subunit epsilon</fullName>
    </recommendedName>
</protein>
<dbReference type="Pfam" id="PF14807">
    <property type="entry name" value="AP4E_app_platf"/>
    <property type="match status" value="1"/>
</dbReference>
<evidence type="ECO:0000256" key="7">
    <source>
        <dbReference type="SAM" id="MobiDB-lite"/>
    </source>
</evidence>
<dbReference type="InterPro" id="IPR016024">
    <property type="entry name" value="ARM-type_fold"/>
</dbReference>
<dbReference type="GO" id="GO:0012505">
    <property type="term" value="C:endomembrane system"/>
    <property type="evidence" value="ECO:0007669"/>
    <property type="project" value="UniProtKB-SubCell"/>
</dbReference>
<reference evidence="9 10" key="1">
    <citation type="submission" date="2019-04" db="EMBL/GenBank/DDBJ databases">
        <authorList>
            <consortium name="Wellcome Sanger Institute Data Sharing"/>
        </authorList>
    </citation>
    <scope>NUCLEOTIDE SEQUENCE [LARGE SCALE GENOMIC DNA]</scope>
</reference>
<keyword evidence="3 6" id="KW-0813">Transport</keyword>
<dbReference type="PIRSF" id="PIRSF037097">
    <property type="entry name" value="AP4_complex_epsilon"/>
    <property type="match status" value="1"/>
</dbReference>
<dbReference type="GeneTree" id="ENSGT00950000182838"/>
<reference evidence="9" key="2">
    <citation type="submission" date="2025-08" db="UniProtKB">
        <authorList>
            <consortium name="Ensembl"/>
        </authorList>
    </citation>
    <scope>IDENTIFICATION</scope>
</reference>
<organism evidence="9 10">
    <name type="scientific">Scleropages formosus</name>
    <name type="common">Asian bonytongue</name>
    <name type="synonym">Osteoglossum formosum</name>
    <dbReference type="NCBI Taxonomy" id="113540"/>
    <lineage>
        <taxon>Eukaryota</taxon>
        <taxon>Metazoa</taxon>
        <taxon>Chordata</taxon>
        <taxon>Craniata</taxon>
        <taxon>Vertebrata</taxon>
        <taxon>Euteleostomi</taxon>
        <taxon>Actinopterygii</taxon>
        <taxon>Neopterygii</taxon>
        <taxon>Teleostei</taxon>
        <taxon>Osteoglossocephala</taxon>
        <taxon>Osteoglossomorpha</taxon>
        <taxon>Osteoglossiformes</taxon>
        <taxon>Osteoglossidae</taxon>
        <taxon>Scleropages</taxon>
    </lineage>
</organism>
<comment type="function">
    <text evidence="6">Subunit of novel type of clathrin- or non-clathrin-associated protein coat involved in targeting proteins from the trans-Golgi network (TGN) to the endosomal-lysosomal system.</text>
</comment>
<sequence>MSDVVEKTLTALPGLLLSLDSQPGAAKLCATSRLGSLVRSITELTSKNVGEEMAEPPAGPRSPKQMKEIMVRAIYCEMLGYEASFSYIHAIKLAQQGSVLEKRVGYLAVSLFLHESHDLLLLLVNTVLKDLQSTNLIEVCMALTVVSQIFPKDMIPAVLPLVEDKLTHSKEIIRRKAVLALYKFYLIAPNQVQHIHDKFRKALCDKDPGVMTASLHIYLKLIKVCLASNYKDLTDSFVTILKQVVGGKLPVDFNYHSVPAPWLQMQLLRILALLGKEDQRTSEMMYEVLDESLRRAEINHNITYAILYECLKTIYTIHPKSELLEKAAKCIGKFVLSPKINLKYLGLKALTYVVQQDPNLALQHQMTIIECLDHSDPIIKRETLELLYRITNGQNVSVIVEKMLDFLRLSKDEYTTIDLVGKVAELAEKYPFPCSVWFIQTMNAIFSIGGDVMQPDIPNNFLRLLAEGFDSDEEDRQLRLLAVDSYLSLLECDTSGLPQRFLQVISWVLGEFSFLKEGLEPADVVERLGKLLDDDAITTETRCWVLAAMSKLCGSSDALCKAEKVAHKYTSCLDTALRQQAVELELLGRDVDLRTRVLPQHGARNQLEVDSSLSFLDGFVSDALARGAAPYKPPHQRQEELSQEKILNFEPYGLSLPVSLSACSLTDRQSPTALSLSSSLSGNSADPPLKAGSNLLKLEGVKRVWGKQGYLPEKQATEEALAQEPSSIFAPSHQQACSESQQTTFSTIVEQDQEKRQLASSLFVGLGSQNAPCLVRTVAQNLSDSTSEAVPAVGNTEVVEASEVSSLSGGSGPLAQPSSQVERGLESDLPSRLPATLVGLLRSDVEELCSGESLSLSACKVFDADALVLAIFLSNISDSSIQEVSCLISSEQLKVPEMCSTFSVLSFYLNEFVLFSLFVCFSLCLNHLYSEGVAQCQGWEEHLNLGEASLYHSVSPPASCSCRPLPLTTEEYGKMWLSFSHDVKQNLMLLKHEEEDQLEAALTALKEKLCLHIVDVIGAEGIMACQLVSGRPCLLHCHTHGGMLAIWLRSPIADLPDCLLYHCQKAIQER</sequence>
<gene>
    <name evidence="9" type="primary">AP4E1</name>
    <name evidence="9" type="synonym">ap4e1</name>
</gene>
<dbReference type="InterPro" id="IPR050840">
    <property type="entry name" value="Adaptor_Complx_Large_Subunit"/>
</dbReference>
<feature type="domain" description="AP-4 complex subunit epsilon-1 C-terminal" evidence="8">
    <location>
        <begin position="963"/>
        <end position="1068"/>
    </location>
</feature>
<evidence type="ECO:0000256" key="4">
    <source>
        <dbReference type="ARBA" id="ARBA00022927"/>
    </source>
</evidence>
<evidence type="ECO:0000256" key="6">
    <source>
        <dbReference type="PIRNR" id="PIRNR037097"/>
    </source>
</evidence>
<keyword evidence="5 6" id="KW-0472">Membrane</keyword>
<reference evidence="9" key="3">
    <citation type="submission" date="2025-09" db="UniProtKB">
        <authorList>
            <consortium name="Ensembl"/>
        </authorList>
    </citation>
    <scope>IDENTIFICATION</scope>
</reference>
<dbReference type="Gene3D" id="1.25.10.10">
    <property type="entry name" value="Leucine-rich Repeat Variant"/>
    <property type="match status" value="1"/>
</dbReference>
<accession>A0A8C9TSW8</accession>
<comment type="similarity">
    <text evidence="2 6">Belongs to the adaptor complexes large subunit family.</text>
</comment>